<name>A0AAV3P5L0_LITER</name>
<dbReference type="Proteomes" id="UP001454036">
    <property type="component" value="Unassembled WGS sequence"/>
</dbReference>
<dbReference type="EMBL" id="BAABME010000996">
    <property type="protein sequence ID" value="GAA0146874.1"/>
    <property type="molecule type" value="Genomic_DNA"/>
</dbReference>
<reference evidence="1 2" key="1">
    <citation type="submission" date="2024-01" db="EMBL/GenBank/DDBJ databases">
        <title>The complete chloroplast genome sequence of Lithospermum erythrorhizon: insights into the phylogenetic relationship among Boraginaceae species and the maternal lineages of purple gromwells.</title>
        <authorList>
            <person name="Okada T."/>
            <person name="Watanabe K."/>
        </authorList>
    </citation>
    <scope>NUCLEOTIDE SEQUENCE [LARGE SCALE GENOMIC DNA]</scope>
</reference>
<gene>
    <name evidence="1" type="ORF">LIER_06722</name>
</gene>
<keyword evidence="2" id="KW-1185">Reference proteome</keyword>
<dbReference type="AlphaFoldDB" id="A0AAV3P5L0"/>
<comment type="caution">
    <text evidence="1">The sequence shown here is derived from an EMBL/GenBank/DDBJ whole genome shotgun (WGS) entry which is preliminary data.</text>
</comment>
<protein>
    <submittedName>
        <fullName evidence="1">Uncharacterized protein</fullName>
    </submittedName>
</protein>
<sequence>MRETNWRRSGEDGEAMAERMEKMLTLDIPIVVYLQEIYRFLLWLNLERRLTEKLYENVSVAHADELEMLRRYEWRSHRHCRTATNTIIFDSLVNG</sequence>
<organism evidence="1 2">
    <name type="scientific">Lithospermum erythrorhizon</name>
    <name type="common">Purple gromwell</name>
    <name type="synonym">Lithospermum officinale var. erythrorhizon</name>
    <dbReference type="NCBI Taxonomy" id="34254"/>
    <lineage>
        <taxon>Eukaryota</taxon>
        <taxon>Viridiplantae</taxon>
        <taxon>Streptophyta</taxon>
        <taxon>Embryophyta</taxon>
        <taxon>Tracheophyta</taxon>
        <taxon>Spermatophyta</taxon>
        <taxon>Magnoliopsida</taxon>
        <taxon>eudicotyledons</taxon>
        <taxon>Gunneridae</taxon>
        <taxon>Pentapetalae</taxon>
        <taxon>asterids</taxon>
        <taxon>lamiids</taxon>
        <taxon>Boraginales</taxon>
        <taxon>Boraginaceae</taxon>
        <taxon>Boraginoideae</taxon>
        <taxon>Lithospermeae</taxon>
        <taxon>Lithospermum</taxon>
    </lineage>
</organism>
<evidence type="ECO:0000313" key="2">
    <source>
        <dbReference type="Proteomes" id="UP001454036"/>
    </source>
</evidence>
<evidence type="ECO:0000313" key="1">
    <source>
        <dbReference type="EMBL" id="GAA0146874.1"/>
    </source>
</evidence>
<accession>A0AAV3P5L0</accession>
<proteinExistence type="predicted"/>